<feature type="signal peptide" evidence="1">
    <location>
        <begin position="1"/>
        <end position="17"/>
    </location>
</feature>
<evidence type="ECO:0000313" key="3">
    <source>
        <dbReference type="Proteomes" id="UP001626550"/>
    </source>
</evidence>
<keyword evidence="1" id="KW-0732">Signal</keyword>
<dbReference type="AlphaFoldDB" id="A0ABD2PK43"/>
<keyword evidence="3" id="KW-1185">Reference proteome</keyword>
<reference evidence="2 3" key="1">
    <citation type="submission" date="2024-11" db="EMBL/GenBank/DDBJ databases">
        <title>Adaptive evolution of stress response genes in parasites aligns with host niche diversity.</title>
        <authorList>
            <person name="Hahn C."/>
            <person name="Resl P."/>
        </authorList>
    </citation>
    <scope>NUCLEOTIDE SEQUENCE [LARGE SCALE GENOMIC DNA]</scope>
    <source>
        <strain evidence="2">EGGRZ-B1_66</strain>
        <tissue evidence="2">Body</tissue>
    </source>
</reference>
<name>A0ABD2PK43_9PLAT</name>
<gene>
    <name evidence="2" type="ORF">Ciccas_014544</name>
</gene>
<feature type="chain" id="PRO_5044765895" evidence="1">
    <location>
        <begin position="18"/>
        <end position="179"/>
    </location>
</feature>
<feature type="non-terminal residue" evidence="2">
    <location>
        <position position="179"/>
    </location>
</feature>
<dbReference type="InterPro" id="IPR033438">
    <property type="entry name" value="MOLO1"/>
</dbReference>
<evidence type="ECO:0000313" key="2">
    <source>
        <dbReference type="EMBL" id="KAL3306957.1"/>
    </source>
</evidence>
<comment type="caution">
    <text evidence="2">The sequence shown here is derived from an EMBL/GenBank/DDBJ whole genome shotgun (WGS) entry which is preliminary data.</text>
</comment>
<dbReference type="EMBL" id="JBJKFK010008869">
    <property type="protein sequence ID" value="KAL3306957.1"/>
    <property type="molecule type" value="Genomic_DNA"/>
</dbReference>
<protein>
    <submittedName>
        <fullName evidence="2">Uncharacterized protein</fullName>
    </submittedName>
</protein>
<organism evidence="2 3">
    <name type="scientific">Cichlidogyrus casuarinus</name>
    <dbReference type="NCBI Taxonomy" id="1844966"/>
    <lineage>
        <taxon>Eukaryota</taxon>
        <taxon>Metazoa</taxon>
        <taxon>Spiralia</taxon>
        <taxon>Lophotrochozoa</taxon>
        <taxon>Platyhelminthes</taxon>
        <taxon>Monogenea</taxon>
        <taxon>Monopisthocotylea</taxon>
        <taxon>Dactylogyridea</taxon>
        <taxon>Ancyrocephalidae</taxon>
        <taxon>Cichlidogyrus</taxon>
    </lineage>
</organism>
<accession>A0ABD2PK43</accession>
<dbReference type="Proteomes" id="UP001626550">
    <property type="component" value="Unassembled WGS sequence"/>
</dbReference>
<proteinExistence type="predicted"/>
<evidence type="ECO:0000256" key="1">
    <source>
        <dbReference type="SAM" id="SignalP"/>
    </source>
</evidence>
<dbReference type="Pfam" id="PF17175">
    <property type="entry name" value="MOLO1"/>
    <property type="match status" value="1"/>
</dbReference>
<sequence length="179" mass="19860">MLSFLFLSACFLVPAFADGVADEFRSQVEAFPNIVYDGSLCLGNADSDSRQNQTTTYICDPTGLLKQVEMVSEDDSVSPCNPWKPRAKMAVAIVDEMKIPKMHASKIVQYASVFSYHMFKSWNLTDGCKGQSSMIVLFSNKERVVKKLARDTLLEVALESQASFSVSITDGLMQMISIF</sequence>